<organism evidence="1">
    <name type="scientific">uncultured Caudovirales phage</name>
    <dbReference type="NCBI Taxonomy" id="2100421"/>
    <lineage>
        <taxon>Viruses</taxon>
        <taxon>Duplodnaviria</taxon>
        <taxon>Heunggongvirae</taxon>
        <taxon>Uroviricota</taxon>
        <taxon>Caudoviricetes</taxon>
        <taxon>Peduoviridae</taxon>
        <taxon>Maltschvirus</taxon>
        <taxon>Maltschvirus maltsch</taxon>
    </lineage>
</organism>
<name>A0A6J5LNI7_9CAUD</name>
<dbReference type="EMBL" id="LR796284">
    <property type="protein sequence ID" value="CAB4134466.1"/>
    <property type="molecule type" value="Genomic_DNA"/>
</dbReference>
<evidence type="ECO:0000313" key="1">
    <source>
        <dbReference type="EMBL" id="CAB4134466.1"/>
    </source>
</evidence>
<sequence length="68" mass="7917">MNTLEEGLFKTRKTIRQVCEELELDFDTSYVLNLSECSDCGIWLKHHQLVPDLDKNPICPDCLRFNGM</sequence>
<proteinExistence type="predicted"/>
<reference evidence="1" key="1">
    <citation type="submission" date="2020-04" db="EMBL/GenBank/DDBJ databases">
        <authorList>
            <person name="Chiriac C."/>
            <person name="Salcher M."/>
            <person name="Ghai R."/>
            <person name="Kavagutti S V."/>
        </authorList>
    </citation>
    <scope>NUCLEOTIDE SEQUENCE</scope>
</reference>
<accession>A0A6J5LNI7</accession>
<gene>
    <name evidence="1" type="ORF">UFOVP273_85</name>
</gene>
<protein>
    <submittedName>
        <fullName evidence="1">Uncharacterized protein</fullName>
    </submittedName>
</protein>